<protein>
    <recommendedName>
        <fullName evidence="3">PilZ domain-containing protein</fullName>
    </recommendedName>
</protein>
<organism evidence="1 2">
    <name type="scientific">Sapientia aquatica</name>
    <dbReference type="NCBI Taxonomy" id="1549640"/>
    <lineage>
        <taxon>Bacteria</taxon>
        <taxon>Pseudomonadati</taxon>
        <taxon>Pseudomonadota</taxon>
        <taxon>Betaproteobacteria</taxon>
        <taxon>Burkholderiales</taxon>
        <taxon>Oxalobacteraceae</taxon>
        <taxon>Sapientia</taxon>
    </lineage>
</organism>
<proteinExistence type="predicted"/>
<dbReference type="Proteomes" id="UP000294829">
    <property type="component" value="Unassembled WGS sequence"/>
</dbReference>
<accession>A0A4R5W6A0</accession>
<dbReference type="OrthoDB" id="8902639at2"/>
<evidence type="ECO:0008006" key="3">
    <source>
        <dbReference type="Google" id="ProtNLM"/>
    </source>
</evidence>
<evidence type="ECO:0000313" key="1">
    <source>
        <dbReference type="EMBL" id="TDK68619.1"/>
    </source>
</evidence>
<dbReference type="EMBL" id="SMYL01000001">
    <property type="protein sequence ID" value="TDK68619.1"/>
    <property type="molecule type" value="Genomic_DNA"/>
</dbReference>
<keyword evidence="2" id="KW-1185">Reference proteome</keyword>
<gene>
    <name evidence="1" type="ORF">E2I14_03510</name>
</gene>
<dbReference type="AlphaFoldDB" id="A0A4R5W6A0"/>
<comment type="caution">
    <text evidence="1">The sequence shown here is derived from an EMBL/GenBank/DDBJ whole genome shotgun (WGS) entry which is preliminary data.</text>
</comment>
<sequence>MNLSDKRIHHRVQCFNYPFEHDYIPMWVFTANHGVAALVVNLSFSGIQLLTESDEPLLHPKYNLVFINEADHEQSIHTSCQINLVWNDKSSSFYNTSGFTFDGNVENIIKTQLKKFHHGMQPYLRCELQETSQYILN</sequence>
<dbReference type="RefSeq" id="WP_133325436.1">
    <property type="nucleotide sequence ID" value="NZ_SMYL01000001.1"/>
</dbReference>
<name>A0A4R5W6A0_9BURK</name>
<reference evidence="1 2" key="1">
    <citation type="submission" date="2019-03" db="EMBL/GenBank/DDBJ databases">
        <title>Sapientia aquatica gen. nov., sp. nov., isolated from a crater lake.</title>
        <authorList>
            <person name="Felfoldi T."/>
            <person name="Szabo A."/>
            <person name="Toth E."/>
            <person name="Schumann P."/>
            <person name="Keki Z."/>
            <person name="Marialigeti K."/>
            <person name="Mathe I."/>
        </authorList>
    </citation>
    <scope>NUCLEOTIDE SEQUENCE [LARGE SCALE GENOMIC DNA]</scope>
    <source>
        <strain evidence="1 2">SA-152</strain>
    </source>
</reference>
<evidence type="ECO:0000313" key="2">
    <source>
        <dbReference type="Proteomes" id="UP000294829"/>
    </source>
</evidence>